<dbReference type="PANTHER" id="PTHR40616">
    <property type="entry name" value="LINALOOL DEHYDRATASE_ISOMERASE DOMAIN-CONTAINING PROTEIN"/>
    <property type="match status" value="1"/>
</dbReference>
<dbReference type="PANTHER" id="PTHR40616:SF1">
    <property type="entry name" value="LINALOOL DEHYDRATASE_ISOMERASE DOMAIN-CONTAINING PROTEIN"/>
    <property type="match status" value="1"/>
</dbReference>
<comment type="caution">
    <text evidence="2">The sequence shown here is derived from an EMBL/GenBank/DDBJ whole genome shotgun (WGS) entry which is preliminary data.</text>
</comment>
<organism evidence="2 3">
    <name type="scientific">Lentinula guzmanii</name>
    <dbReference type="NCBI Taxonomy" id="2804957"/>
    <lineage>
        <taxon>Eukaryota</taxon>
        <taxon>Fungi</taxon>
        <taxon>Dikarya</taxon>
        <taxon>Basidiomycota</taxon>
        <taxon>Agaricomycotina</taxon>
        <taxon>Agaricomycetes</taxon>
        <taxon>Agaricomycetidae</taxon>
        <taxon>Agaricales</taxon>
        <taxon>Marasmiineae</taxon>
        <taxon>Omphalotaceae</taxon>
        <taxon>Lentinula</taxon>
    </lineage>
</organism>
<feature type="chain" id="PRO_5041342026" evidence="1">
    <location>
        <begin position="21"/>
        <end position="549"/>
    </location>
</feature>
<reference evidence="2" key="2">
    <citation type="journal article" date="2023" name="Proc. Natl. Acad. Sci. U.S.A.">
        <title>A global phylogenomic analysis of the shiitake genus Lentinula.</title>
        <authorList>
            <person name="Sierra-Patev S."/>
            <person name="Min B."/>
            <person name="Naranjo-Ortiz M."/>
            <person name="Looney B."/>
            <person name="Konkel Z."/>
            <person name="Slot J.C."/>
            <person name="Sakamoto Y."/>
            <person name="Steenwyk J.L."/>
            <person name="Rokas A."/>
            <person name="Carro J."/>
            <person name="Camarero S."/>
            <person name="Ferreira P."/>
            <person name="Molpeceres G."/>
            <person name="Ruiz-Duenas F.J."/>
            <person name="Serrano A."/>
            <person name="Henrissat B."/>
            <person name="Drula E."/>
            <person name="Hughes K.W."/>
            <person name="Mata J.L."/>
            <person name="Ishikawa N.K."/>
            <person name="Vargas-Isla R."/>
            <person name="Ushijima S."/>
            <person name="Smith C.A."/>
            <person name="Donoghue J."/>
            <person name="Ahrendt S."/>
            <person name="Andreopoulos W."/>
            <person name="He G."/>
            <person name="LaButti K."/>
            <person name="Lipzen A."/>
            <person name="Ng V."/>
            <person name="Riley R."/>
            <person name="Sandor L."/>
            <person name="Barry K."/>
            <person name="Martinez A.T."/>
            <person name="Xiao Y."/>
            <person name="Gibbons J.G."/>
            <person name="Terashima K."/>
            <person name="Grigoriev I.V."/>
            <person name="Hibbett D."/>
        </authorList>
    </citation>
    <scope>NUCLEOTIDE SEQUENCE</scope>
    <source>
        <strain evidence="2">ET3784</strain>
    </source>
</reference>
<protein>
    <submittedName>
        <fullName evidence="2">Uncharacterized protein</fullName>
    </submittedName>
</protein>
<proteinExistence type="predicted"/>
<evidence type="ECO:0000313" key="2">
    <source>
        <dbReference type="EMBL" id="KAJ3736658.1"/>
    </source>
</evidence>
<keyword evidence="1" id="KW-0732">Signal</keyword>
<keyword evidence="3" id="KW-1185">Reference proteome</keyword>
<sequence>MLSSCIALFMLLLYQAGIMALHTESSILDTLSVVQRDIFNYAMKGLDMNWGGTGTYIFGSVRYSAWYTVGLLARNEHDDVKEANKLLQDIISYQFTDPNDLWYGTFKDVPNSPDPGDTWTPKIYTSYDPNIGLFVATSFIIILEEFPHLLEPIVKELVRKSLYNATIGDGYRNGGINDDNLYPVYSNPWFMRIMAATYTGHLMEDKNMSYWGDKWAKEGIVTFEVYNTLPEYNCGTYNGIVLYALSLWGYMPQNSIIVSQATNLISQIWSNLGQYYNPTLQSLGGPWDRTYGYDMHNYFGILGAQITGLVGGIENKTAPLPVPLVGSLHYSDAAIMPMLPLISKFHDPYVPQFVISQLKGLNDNGHSFFAQAVSPPFDNVKYPRNYTSWTGPGLSVGGIQVDNSAVGGAATNPSVYVPASIMWHTPLGEIAWINHYPTSSVISAVATSKNLTISYPPSQAFPDNSTISSAMSILISGNYHTTLHTDFLLNGSAELPGLKLNISGSLFGAKRTMIYVPDSINGLSFYNLTYFIPEDFSGIPSLIISFDKI</sequence>
<dbReference type="AlphaFoldDB" id="A0AA38K0R1"/>
<evidence type="ECO:0000313" key="3">
    <source>
        <dbReference type="Proteomes" id="UP001176059"/>
    </source>
</evidence>
<dbReference type="Proteomes" id="UP001176059">
    <property type="component" value="Unassembled WGS sequence"/>
</dbReference>
<feature type="signal peptide" evidence="1">
    <location>
        <begin position="1"/>
        <end position="20"/>
    </location>
</feature>
<name>A0AA38K0R1_9AGAR</name>
<accession>A0AA38K0R1</accession>
<dbReference type="EMBL" id="JANVFO010000004">
    <property type="protein sequence ID" value="KAJ3736658.1"/>
    <property type="molecule type" value="Genomic_DNA"/>
</dbReference>
<reference evidence="2" key="1">
    <citation type="submission" date="2022-08" db="EMBL/GenBank/DDBJ databases">
        <authorList>
            <consortium name="DOE Joint Genome Institute"/>
            <person name="Min B."/>
            <person name="Sierra-Patev S."/>
            <person name="Naranjo-Ortiz M."/>
            <person name="Looney B."/>
            <person name="Konkel Z."/>
            <person name="Slot J.C."/>
            <person name="Sakamoto Y."/>
            <person name="Steenwyk J.L."/>
            <person name="Rokas A."/>
            <person name="Carro J."/>
            <person name="Camarero S."/>
            <person name="Ferreira P."/>
            <person name="Molpeceres G."/>
            <person name="Ruiz-duenas F.J."/>
            <person name="Serrano A."/>
            <person name="Henrissat B."/>
            <person name="Drula E."/>
            <person name="Hughes K.W."/>
            <person name="Mata J.L."/>
            <person name="Ishikawa N.K."/>
            <person name="Vargas-Isla R."/>
            <person name="Ushijima S."/>
            <person name="Smith C.A."/>
            <person name="Ahrendt S."/>
            <person name="Andreopoulos W."/>
            <person name="He G."/>
            <person name="LaButti K."/>
            <person name="Lipzen A."/>
            <person name="Ng V."/>
            <person name="Riley R."/>
            <person name="Sandor L."/>
            <person name="Barry K."/>
            <person name="Martinez A.T."/>
            <person name="Xiao Y."/>
            <person name="Gibbons J.G."/>
            <person name="Terashima K."/>
            <person name="Hibbett D.S."/>
            <person name="Grigoriev I.V."/>
        </authorList>
    </citation>
    <scope>NUCLEOTIDE SEQUENCE</scope>
    <source>
        <strain evidence="2">ET3784</strain>
    </source>
</reference>
<gene>
    <name evidence="2" type="ORF">DFJ43DRAFT_515357</name>
</gene>
<evidence type="ECO:0000256" key="1">
    <source>
        <dbReference type="SAM" id="SignalP"/>
    </source>
</evidence>